<dbReference type="EMBL" id="QDDL01000006">
    <property type="protein sequence ID" value="PVZ67775.1"/>
    <property type="molecule type" value="Genomic_DNA"/>
</dbReference>
<sequence>MRPLLESDRDLGQYTDSALSILEIIANRRKWRMIVYKGKSIDVWQPIQPCVLCLRFDCSGFALNTWKRFGYSVYIDYIDDIIKEEFQEITDVANVFPMDFVVLYKNQEGQENSELLHVARVFSVTDSIDKFKMIGKYGVGPIKVDFFHEMFDRYNKPEFKS</sequence>
<dbReference type="OrthoDB" id="9813368at2"/>
<gene>
    <name evidence="1" type="ORF">DC094_15190</name>
</gene>
<dbReference type="AlphaFoldDB" id="A0A2V1GYF9"/>
<accession>A0A2V1GYF9</accession>
<reference evidence="1 2" key="1">
    <citation type="submission" date="2018-04" db="EMBL/GenBank/DDBJ databases">
        <title>Thalassorhabdus spongiae gen. nov., sp. nov., isolated from a marine sponge in South-West Iceland.</title>
        <authorList>
            <person name="Knobloch S."/>
            <person name="Daussin A."/>
            <person name="Johannsson R."/>
            <person name="Marteinsson V.T."/>
        </authorList>
    </citation>
    <scope>NUCLEOTIDE SEQUENCE [LARGE SCALE GENOMIC DNA]</scope>
    <source>
        <strain evidence="1 2">Hp12</strain>
    </source>
</reference>
<proteinExistence type="predicted"/>
<dbReference type="RefSeq" id="WP_116687971.1">
    <property type="nucleotide sequence ID" value="NZ_CAWNYD010000006.1"/>
</dbReference>
<evidence type="ECO:0000313" key="1">
    <source>
        <dbReference type="EMBL" id="PVZ67775.1"/>
    </source>
</evidence>
<name>A0A2V1GYF9_9GAMM</name>
<keyword evidence="2" id="KW-1185">Reference proteome</keyword>
<dbReference type="Proteomes" id="UP000244906">
    <property type="component" value="Unassembled WGS sequence"/>
</dbReference>
<comment type="caution">
    <text evidence="1">The sequence shown here is derived from an EMBL/GenBank/DDBJ whole genome shotgun (WGS) entry which is preliminary data.</text>
</comment>
<protein>
    <submittedName>
        <fullName evidence="1">Uncharacterized protein</fullName>
    </submittedName>
</protein>
<evidence type="ECO:0000313" key="2">
    <source>
        <dbReference type="Proteomes" id="UP000244906"/>
    </source>
</evidence>
<organism evidence="1 2">
    <name type="scientific">Pelagibaculum spongiae</name>
    <dbReference type="NCBI Taxonomy" id="2080658"/>
    <lineage>
        <taxon>Bacteria</taxon>
        <taxon>Pseudomonadati</taxon>
        <taxon>Pseudomonadota</taxon>
        <taxon>Gammaproteobacteria</taxon>
        <taxon>Oceanospirillales</taxon>
        <taxon>Pelagibaculum</taxon>
    </lineage>
</organism>